<evidence type="ECO:0008006" key="3">
    <source>
        <dbReference type="Google" id="ProtNLM"/>
    </source>
</evidence>
<organism evidence="1 2">
    <name type="scientific">Prosthecobacter dejongeii</name>
    <dbReference type="NCBI Taxonomy" id="48465"/>
    <lineage>
        <taxon>Bacteria</taxon>
        <taxon>Pseudomonadati</taxon>
        <taxon>Verrucomicrobiota</taxon>
        <taxon>Verrucomicrobiia</taxon>
        <taxon>Verrucomicrobiales</taxon>
        <taxon>Verrucomicrobiaceae</taxon>
        <taxon>Prosthecobacter</taxon>
    </lineage>
</organism>
<dbReference type="Gene3D" id="3.90.190.10">
    <property type="entry name" value="Protein tyrosine phosphatase superfamily"/>
    <property type="match status" value="1"/>
</dbReference>
<keyword evidence="2" id="KW-1185">Reference proteome</keyword>
<evidence type="ECO:0000313" key="1">
    <source>
        <dbReference type="EMBL" id="MBB5036231.1"/>
    </source>
</evidence>
<dbReference type="AlphaFoldDB" id="A0A7W8DNS6"/>
<gene>
    <name evidence="1" type="ORF">HNQ64_000465</name>
</gene>
<dbReference type="RefSeq" id="WP_184204798.1">
    <property type="nucleotide sequence ID" value="NZ_JACHIF010000001.1"/>
</dbReference>
<name>A0A7W8DNS6_9BACT</name>
<accession>A0A7W8DNS6</accession>
<dbReference type="Proteomes" id="UP000534294">
    <property type="component" value="Unassembled WGS sequence"/>
</dbReference>
<sequence length="175" mass="19523">MFIQRLERDLAICSATQITPFLAKEPGRWHVVSIREPIQAEADLTQACSSHPMVFEDVLTLQGNHGQGPTAAHLEAILRYTAETKREPLVLQCWAGRSRSAAVALVIIIKDLWEQELDGAELVKEAVDILLTLRPQALPNALVLRLGLEQFLPDPLGETLSKAIMREPRIRKNFG</sequence>
<evidence type="ECO:0000313" key="2">
    <source>
        <dbReference type="Proteomes" id="UP000534294"/>
    </source>
</evidence>
<dbReference type="SUPFAM" id="SSF52799">
    <property type="entry name" value="(Phosphotyrosine protein) phosphatases II"/>
    <property type="match status" value="1"/>
</dbReference>
<dbReference type="InterPro" id="IPR029021">
    <property type="entry name" value="Prot-tyrosine_phosphatase-like"/>
</dbReference>
<reference evidence="1 2" key="1">
    <citation type="submission" date="2020-08" db="EMBL/GenBank/DDBJ databases">
        <title>Genomic Encyclopedia of Type Strains, Phase IV (KMG-IV): sequencing the most valuable type-strain genomes for metagenomic binning, comparative biology and taxonomic classification.</title>
        <authorList>
            <person name="Goeker M."/>
        </authorList>
    </citation>
    <scope>NUCLEOTIDE SEQUENCE [LARGE SCALE GENOMIC DNA]</scope>
    <source>
        <strain evidence="1 2">DSM 12251</strain>
    </source>
</reference>
<dbReference type="EMBL" id="JACHIF010000001">
    <property type="protein sequence ID" value="MBB5036231.1"/>
    <property type="molecule type" value="Genomic_DNA"/>
</dbReference>
<proteinExistence type="predicted"/>
<comment type="caution">
    <text evidence="1">The sequence shown here is derived from an EMBL/GenBank/DDBJ whole genome shotgun (WGS) entry which is preliminary data.</text>
</comment>
<protein>
    <recommendedName>
        <fullName evidence="3">Tyrosine specific protein phosphatases domain-containing protein</fullName>
    </recommendedName>
</protein>